<evidence type="ECO:0000313" key="2">
    <source>
        <dbReference type="EMBL" id="KAK2641163.1"/>
    </source>
</evidence>
<dbReference type="InterPro" id="IPR038508">
    <property type="entry name" value="ArfGAP_dom_sf"/>
</dbReference>
<reference evidence="2" key="1">
    <citation type="journal article" date="2023" name="Plant J.">
        <title>Genome sequences and population genomics provide insights into the demographic history, inbreeding, and mutation load of two 'living fossil' tree species of Dipteronia.</title>
        <authorList>
            <person name="Feng Y."/>
            <person name="Comes H.P."/>
            <person name="Chen J."/>
            <person name="Zhu S."/>
            <person name="Lu R."/>
            <person name="Zhang X."/>
            <person name="Li P."/>
            <person name="Qiu J."/>
            <person name="Olsen K.M."/>
            <person name="Qiu Y."/>
        </authorList>
    </citation>
    <scope>NUCLEOTIDE SEQUENCE</scope>
    <source>
        <strain evidence="2">KIB01</strain>
    </source>
</reference>
<dbReference type="AlphaFoldDB" id="A0AAD9WSR9"/>
<dbReference type="Gene3D" id="1.10.220.150">
    <property type="entry name" value="Arf GTPase activating protein"/>
    <property type="match status" value="1"/>
</dbReference>
<protein>
    <recommendedName>
        <fullName evidence="1">Arf-GAP domain-containing protein</fullName>
    </recommendedName>
</protein>
<dbReference type="EMBL" id="JANJYI010000007">
    <property type="protein sequence ID" value="KAK2641163.1"/>
    <property type="molecule type" value="Genomic_DNA"/>
</dbReference>
<dbReference type="InterPro" id="IPR037278">
    <property type="entry name" value="ARFGAP/RecO"/>
</dbReference>
<sequence length="119" mass="13926">MKSSVRSFVREIYDGQLFIKLKKGINLPVMDLWVRSITLDTWLPKHFAFMQSMGIDKSNKYWEAQLPPDCDSRSSRNSSAPSEMELKWSGQSRLGIDHLTPNRFGYEVEIENPFRAWVR</sequence>
<dbReference type="Proteomes" id="UP001280121">
    <property type="component" value="Unassembled WGS sequence"/>
</dbReference>
<proteinExistence type="predicted"/>
<dbReference type="Pfam" id="PF01412">
    <property type="entry name" value="ArfGap"/>
    <property type="match status" value="1"/>
</dbReference>
<keyword evidence="3" id="KW-1185">Reference proteome</keyword>
<accession>A0AAD9WSR9</accession>
<feature type="domain" description="Arf-GAP" evidence="1">
    <location>
        <begin position="33"/>
        <end position="79"/>
    </location>
</feature>
<dbReference type="InterPro" id="IPR044520">
    <property type="entry name" value="ARF_GAP_AGD5/15"/>
</dbReference>
<evidence type="ECO:0000259" key="1">
    <source>
        <dbReference type="Pfam" id="PF01412"/>
    </source>
</evidence>
<organism evidence="2 3">
    <name type="scientific">Dipteronia dyeriana</name>
    <dbReference type="NCBI Taxonomy" id="168575"/>
    <lineage>
        <taxon>Eukaryota</taxon>
        <taxon>Viridiplantae</taxon>
        <taxon>Streptophyta</taxon>
        <taxon>Embryophyta</taxon>
        <taxon>Tracheophyta</taxon>
        <taxon>Spermatophyta</taxon>
        <taxon>Magnoliopsida</taxon>
        <taxon>eudicotyledons</taxon>
        <taxon>Gunneridae</taxon>
        <taxon>Pentapetalae</taxon>
        <taxon>rosids</taxon>
        <taxon>malvids</taxon>
        <taxon>Sapindales</taxon>
        <taxon>Sapindaceae</taxon>
        <taxon>Hippocastanoideae</taxon>
        <taxon>Acereae</taxon>
        <taxon>Dipteronia</taxon>
    </lineage>
</organism>
<comment type="caution">
    <text evidence="2">The sequence shown here is derived from an EMBL/GenBank/DDBJ whole genome shotgun (WGS) entry which is preliminary data.</text>
</comment>
<evidence type="ECO:0000313" key="3">
    <source>
        <dbReference type="Proteomes" id="UP001280121"/>
    </source>
</evidence>
<dbReference type="InterPro" id="IPR001164">
    <property type="entry name" value="ArfGAP_dom"/>
</dbReference>
<dbReference type="PANTHER" id="PTHR46419">
    <property type="entry name" value="ADP-RIBOSYLATION FACTOR GTPASE-ACTIVATING PROTEIN AGD5"/>
    <property type="match status" value="1"/>
</dbReference>
<name>A0AAD9WSR9_9ROSI</name>
<dbReference type="GO" id="GO:0005096">
    <property type="term" value="F:GTPase activator activity"/>
    <property type="evidence" value="ECO:0007669"/>
    <property type="project" value="InterPro"/>
</dbReference>
<gene>
    <name evidence="2" type="ORF">Ddye_022926</name>
</gene>
<dbReference type="SUPFAM" id="SSF57863">
    <property type="entry name" value="ArfGap/RecO-like zinc finger"/>
    <property type="match status" value="1"/>
</dbReference>
<dbReference type="PANTHER" id="PTHR46419:SF3">
    <property type="entry name" value="ADP-RIBOSYLATION FACTOR GTPASE-ACTIVATING PROTEIN AGD15-RELATED"/>
    <property type="match status" value="1"/>
</dbReference>